<keyword evidence="5" id="KW-1133">Transmembrane helix</keyword>
<dbReference type="InterPro" id="IPR020449">
    <property type="entry name" value="Tscrpt_reg_AraC-type_HTH"/>
</dbReference>
<evidence type="ECO:0000256" key="1">
    <source>
        <dbReference type="ARBA" id="ARBA00023015"/>
    </source>
</evidence>
<dbReference type="Proteomes" id="UP000773462">
    <property type="component" value="Unassembled WGS sequence"/>
</dbReference>
<dbReference type="PRINTS" id="PR00032">
    <property type="entry name" value="HTHARAC"/>
</dbReference>
<dbReference type="EMBL" id="JAGGLV010000044">
    <property type="protein sequence ID" value="MBP2116373.1"/>
    <property type="molecule type" value="Genomic_DNA"/>
</dbReference>
<keyword evidence="5" id="KW-0812">Transmembrane</keyword>
<dbReference type="PANTHER" id="PTHR43280:SF28">
    <property type="entry name" value="HTH-TYPE TRANSCRIPTIONAL ACTIVATOR RHAS"/>
    <property type="match status" value="1"/>
</dbReference>
<evidence type="ECO:0000256" key="2">
    <source>
        <dbReference type="ARBA" id="ARBA00023125"/>
    </source>
</evidence>
<keyword evidence="8" id="KW-1185">Reference proteome</keyword>
<name>A0ABS4P255_9BACL</name>
<protein>
    <submittedName>
        <fullName evidence="7">AraC-like DNA-binding protein</fullName>
    </submittedName>
</protein>
<evidence type="ECO:0000256" key="3">
    <source>
        <dbReference type="ARBA" id="ARBA00023163"/>
    </source>
</evidence>
<evidence type="ECO:0000256" key="4">
    <source>
        <dbReference type="SAM" id="Coils"/>
    </source>
</evidence>
<dbReference type="InterPro" id="IPR018062">
    <property type="entry name" value="HTH_AraC-typ_CS"/>
</dbReference>
<dbReference type="SUPFAM" id="SSF46689">
    <property type="entry name" value="Homeodomain-like"/>
    <property type="match status" value="1"/>
</dbReference>
<evidence type="ECO:0000259" key="6">
    <source>
        <dbReference type="PROSITE" id="PS01124"/>
    </source>
</evidence>
<gene>
    <name evidence="7" type="ORF">J2Z70_006603</name>
</gene>
<keyword evidence="1" id="KW-0805">Transcription regulation</keyword>
<evidence type="ECO:0000313" key="7">
    <source>
        <dbReference type="EMBL" id="MBP2116373.1"/>
    </source>
</evidence>
<dbReference type="SMART" id="SM00342">
    <property type="entry name" value="HTH_ARAC"/>
    <property type="match status" value="1"/>
</dbReference>
<proteinExistence type="predicted"/>
<feature type="domain" description="HTH araC/xylS-type" evidence="6">
    <location>
        <begin position="643"/>
        <end position="742"/>
    </location>
</feature>
<dbReference type="RefSeq" id="WP_209879918.1">
    <property type="nucleotide sequence ID" value="NZ_JAGGLV010000044.1"/>
</dbReference>
<organism evidence="7 8">
    <name type="scientific">Paenibacillus silagei</name>
    <dbReference type="NCBI Taxonomy" id="1670801"/>
    <lineage>
        <taxon>Bacteria</taxon>
        <taxon>Bacillati</taxon>
        <taxon>Bacillota</taxon>
        <taxon>Bacilli</taxon>
        <taxon>Bacillales</taxon>
        <taxon>Paenibacillaceae</taxon>
        <taxon>Paenibacillus</taxon>
    </lineage>
</organism>
<evidence type="ECO:0000256" key="5">
    <source>
        <dbReference type="SAM" id="Phobius"/>
    </source>
</evidence>
<dbReference type="Gene3D" id="1.10.10.60">
    <property type="entry name" value="Homeodomain-like"/>
    <property type="match status" value="2"/>
</dbReference>
<keyword evidence="5" id="KW-0472">Membrane</keyword>
<comment type="caution">
    <text evidence="7">The sequence shown here is derived from an EMBL/GenBank/DDBJ whole genome shotgun (WGS) entry which is preliminary data.</text>
</comment>
<keyword evidence="4" id="KW-0175">Coiled coil</keyword>
<dbReference type="InterPro" id="IPR018060">
    <property type="entry name" value="HTH_AraC"/>
</dbReference>
<keyword evidence="2" id="KW-0238">DNA-binding</keyword>
<dbReference type="Pfam" id="PF17853">
    <property type="entry name" value="GGDEF_2"/>
    <property type="match status" value="1"/>
</dbReference>
<feature type="transmembrane region" description="Helical" evidence="5">
    <location>
        <begin position="258"/>
        <end position="286"/>
    </location>
</feature>
<evidence type="ECO:0000313" key="8">
    <source>
        <dbReference type="Proteomes" id="UP000773462"/>
    </source>
</evidence>
<keyword evidence="3" id="KW-0804">Transcription</keyword>
<dbReference type="PROSITE" id="PS01124">
    <property type="entry name" value="HTH_ARAC_FAMILY_2"/>
    <property type="match status" value="1"/>
</dbReference>
<reference evidence="7 8" key="1">
    <citation type="submission" date="2021-03" db="EMBL/GenBank/DDBJ databases">
        <title>Genomic Encyclopedia of Type Strains, Phase IV (KMG-IV): sequencing the most valuable type-strain genomes for metagenomic binning, comparative biology and taxonomic classification.</title>
        <authorList>
            <person name="Goeker M."/>
        </authorList>
    </citation>
    <scope>NUCLEOTIDE SEQUENCE [LARGE SCALE GENOMIC DNA]</scope>
    <source>
        <strain evidence="7 8">DSM 101953</strain>
    </source>
</reference>
<sequence>MSRSWYRRLLLSYFPIFLLTVTILIFASFVFINDISRTETKKADRISASYLRDSVDRTIKEAELSVLDAVERSEVYKRYFNTQSQPDQATIYAVAQSLRNLIQESSYIQSVYLYDRVRGSVLTDTGLKELEGFADEDWIRAMTSTPAVPEGWQPVRDYHSGLSQRTEIRVLTTNKAMPLPFGSGGILVINIKVSALEQLIDSMVNQQLSFMTILDGNGNSVYQAHSDTEGAADGKLLNTLKLERTGWTFESGIKAGNLFSWVSVISYLWVAIAVGTVLCAVLYLIYVTRRNYKPIQVIMNRIEGHQIRTMDQSTDRPDEMMLIDGVLENLINHMTDYDTKTRENLLLQRSKLFTDLLHSERLEQVTRRLEELSPLTGANASSRFIVVLGEINRYEQVFEDRYTRGDQNTLKFALMNVFQELARNAELQGWAEWVGTERAAILFLATGSDQEMEAKLRVFAEDCRSWVEQNLRISLSFGIGSAAAGPGMIRESYAAAEYVMQHKLLIHEDIVLAGSGEARQPLLETYKYLQMIAEFVKYFRMSSGQWREQLERIFESFEQDFLKDEDIRSLIQAMLQMLSREVAVMSEQLQDELSAENAEVRLKQLEEAEALHEVKTILFEYVTDLFRTYVSASETKSYRAMVNEMKDYIEENFTNPDLSLKHLSDRFQVSGKYASYLFKTEFKMKFVDFLTELRMKQAEQLLIDTDCSLQDIALQVGYGNAISFGRVFKRIAGITPGDYRSSRRREAASRLEPQD</sequence>
<accession>A0ABS4P255</accession>
<dbReference type="InterPro" id="IPR009057">
    <property type="entry name" value="Homeodomain-like_sf"/>
</dbReference>
<dbReference type="PROSITE" id="PS00041">
    <property type="entry name" value="HTH_ARAC_FAMILY_1"/>
    <property type="match status" value="1"/>
</dbReference>
<feature type="transmembrane region" description="Helical" evidence="5">
    <location>
        <begin position="12"/>
        <end position="32"/>
    </location>
</feature>
<dbReference type="InterPro" id="IPR041522">
    <property type="entry name" value="CdaR_GGDEF"/>
</dbReference>
<feature type="coiled-coil region" evidence="4">
    <location>
        <begin position="586"/>
        <end position="615"/>
    </location>
</feature>
<dbReference type="Pfam" id="PF12833">
    <property type="entry name" value="HTH_18"/>
    <property type="match status" value="1"/>
</dbReference>
<dbReference type="PANTHER" id="PTHR43280">
    <property type="entry name" value="ARAC-FAMILY TRANSCRIPTIONAL REGULATOR"/>
    <property type="match status" value="1"/>
</dbReference>